<evidence type="ECO:0008006" key="3">
    <source>
        <dbReference type="Google" id="ProtNLM"/>
    </source>
</evidence>
<evidence type="ECO:0000313" key="2">
    <source>
        <dbReference type="Proteomes" id="UP000070612"/>
    </source>
</evidence>
<evidence type="ECO:0000313" key="1">
    <source>
        <dbReference type="EMBL" id="KWX23178.1"/>
    </source>
</evidence>
<reference evidence="1 2" key="1">
    <citation type="submission" date="2015-07" db="EMBL/GenBank/DDBJ databases">
        <title>A draft genome sequence of Mycobacterium wolinskyi.</title>
        <authorList>
            <person name="de Man T.J."/>
            <person name="Perry K.A."/>
            <person name="Coulliette A.D."/>
            <person name="Jensen B."/>
            <person name="Toney N.C."/>
            <person name="Limbago B.M."/>
            <person name="Noble-Wang J."/>
        </authorList>
    </citation>
    <scope>NUCLEOTIDE SEQUENCE [LARGE SCALE GENOMIC DNA]</scope>
    <source>
        <strain evidence="1 2">CDC_01</strain>
    </source>
</reference>
<dbReference type="STRING" id="59750.AWC31_15845"/>
<name>A0A132PLF3_9MYCO</name>
<accession>A0A132PLF3</accession>
<dbReference type="Gene3D" id="3.30.110.170">
    <property type="entry name" value="Protein of unknown function (DUF541), domain 1"/>
    <property type="match status" value="1"/>
</dbReference>
<dbReference type="PATRIC" id="fig|59750.3.peg.7157"/>
<proteinExistence type="predicted"/>
<organism evidence="1 2">
    <name type="scientific">Mycolicibacterium wolinskyi</name>
    <dbReference type="NCBI Taxonomy" id="59750"/>
    <lineage>
        <taxon>Bacteria</taxon>
        <taxon>Bacillati</taxon>
        <taxon>Actinomycetota</taxon>
        <taxon>Actinomycetes</taxon>
        <taxon>Mycobacteriales</taxon>
        <taxon>Mycobacteriaceae</taxon>
        <taxon>Mycolicibacterium</taxon>
    </lineage>
</organism>
<dbReference type="AlphaFoldDB" id="A0A132PLF3"/>
<dbReference type="RefSeq" id="WP_067850151.1">
    <property type="nucleotide sequence ID" value="NZ_LGTW01000009.1"/>
</dbReference>
<protein>
    <recommendedName>
        <fullName evidence="3">SIMPL domain-containing protein</fullName>
    </recommendedName>
</protein>
<dbReference type="Pfam" id="PF04402">
    <property type="entry name" value="SIMPL"/>
    <property type="match status" value="1"/>
</dbReference>
<comment type="caution">
    <text evidence="1">The sequence shown here is derived from an EMBL/GenBank/DDBJ whole genome shotgun (WGS) entry which is preliminary data.</text>
</comment>
<gene>
    <name evidence="1" type="ORF">AFM11_15225</name>
</gene>
<keyword evidence="2" id="KW-1185">Reference proteome</keyword>
<dbReference type="EMBL" id="LGTW01000009">
    <property type="protein sequence ID" value="KWX23178.1"/>
    <property type="molecule type" value="Genomic_DNA"/>
</dbReference>
<dbReference type="Proteomes" id="UP000070612">
    <property type="component" value="Unassembled WGS sequence"/>
</dbReference>
<dbReference type="Gene3D" id="3.30.70.2970">
    <property type="entry name" value="Protein of unknown function (DUF541), domain 2"/>
    <property type="match status" value="1"/>
</dbReference>
<sequence length="250" mass="27076">MTEQIDNVPRFVPTAMESTLDTVICMPTEIIVRGSFSAFEPPERGTVHASVAYEGPAIESVYERVVRDLDVVKSSIEPLHNPDGGPVTWWSTQQLRTWAHRPWNNEGKQLPLVHHASVGFEVKFSDFTELSRWVGGHITNTGGFQLSHIEWALTTRHRDELVSQVHTRAVQDAVVRAQRYADALGLGPVRPVTIADAGMLGSAPVNGSAPAAMRAMAVKAAPEVELAPADIEVSVSVDARFHAGAEAGSA</sequence>
<dbReference type="InterPro" id="IPR007497">
    <property type="entry name" value="SIMPL/DUF541"/>
</dbReference>